<dbReference type="Proteomes" id="UP000188605">
    <property type="component" value="Unassembled WGS sequence"/>
</dbReference>
<sequence length="73" mass="8290">MGRAHERECLTSEGLKKCLHCLFLTRFFVETSGSFILKRILVQKKQTDSETPVRSVLKVLKVLEGSQVNGLVR</sequence>
<proteinExistence type="predicted"/>
<organism evidence="1 2">
    <name type="scientific">Candidatus Epulonipiscium fishelsonii</name>
    <dbReference type="NCBI Taxonomy" id="77094"/>
    <lineage>
        <taxon>Bacteria</taxon>
        <taxon>Bacillati</taxon>
        <taxon>Bacillota</taxon>
        <taxon>Clostridia</taxon>
        <taxon>Lachnospirales</taxon>
        <taxon>Lachnospiraceae</taxon>
        <taxon>Candidatus Epulonipiscium</taxon>
    </lineage>
</organism>
<name>A0ACC8X848_9FIRM</name>
<gene>
    <name evidence="1" type="ORF">AN396_01585</name>
</gene>
<evidence type="ECO:0000313" key="2">
    <source>
        <dbReference type="Proteomes" id="UP000188605"/>
    </source>
</evidence>
<reference evidence="1" key="1">
    <citation type="submission" date="2016-08" db="EMBL/GenBank/DDBJ databases">
        <authorList>
            <person name="Ngugi D.K."/>
            <person name="Miyake S."/>
            <person name="Stingl U."/>
        </authorList>
    </citation>
    <scope>NUCLEOTIDE SEQUENCE</scope>
    <source>
        <strain evidence="1">SCG-B11WGA-EpuloA1</strain>
    </source>
</reference>
<keyword evidence="2" id="KW-1185">Reference proteome</keyword>
<protein>
    <submittedName>
        <fullName evidence="1">Uncharacterized protein</fullName>
    </submittedName>
</protein>
<dbReference type="EMBL" id="LJDB01000099">
    <property type="protein sequence ID" value="ONI38071.1"/>
    <property type="molecule type" value="Genomic_DNA"/>
</dbReference>
<evidence type="ECO:0000313" key="1">
    <source>
        <dbReference type="EMBL" id="ONI38071.1"/>
    </source>
</evidence>
<comment type="caution">
    <text evidence="1">The sequence shown here is derived from an EMBL/GenBank/DDBJ whole genome shotgun (WGS) entry which is preliminary data.</text>
</comment>
<accession>A0ACC8X848</accession>